<name>A0ABT8VLU8_9BACL</name>
<dbReference type="EMBL" id="JAUMKJ010000089">
    <property type="protein sequence ID" value="MDO3681956.1"/>
    <property type="molecule type" value="Genomic_DNA"/>
</dbReference>
<dbReference type="Proteomes" id="UP001168883">
    <property type="component" value="Unassembled WGS sequence"/>
</dbReference>
<evidence type="ECO:0000313" key="1">
    <source>
        <dbReference type="EMBL" id="MDO3681956.1"/>
    </source>
</evidence>
<reference evidence="1" key="1">
    <citation type="submission" date="2023-07" db="EMBL/GenBank/DDBJ databases">
        <authorList>
            <person name="Aktuganov G."/>
            <person name="Boyko T."/>
            <person name="Delegan Y."/>
            <person name="Galimzianova N."/>
            <person name="Gilvanova E."/>
            <person name="Korobov V."/>
            <person name="Kuzmina L."/>
            <person name="Melentiev A."/>
            <person name="Milman P."/>
            <person name="Ryabova A."/>
            <person name="Stupak E."/>
            <person name="Yasakov T."/>
            <person name="Zharikova N."/>
            <person name="Zhurenko E."/>
        </authorList>
    </citation>
    <scope>NUCLEOTIDE SEQUENCE</scope>
    <source>
        <strain evidence="1">IB-739</strain>
    </source>
</reference>
<evidence type="ECO:0000313" key="2">
    <source>
        <dbReference type="Proteomes" id="UP001168883"/>
    </source>
</evidence>
<proteinExistence type="predicted"/>
<protein>
    <submittedName>
        <fullName evidence="1">Uncharacterized protein</fullName>
    </submittedName>
</protein>
<sequence>MNQPKNRMERAEILAIRIDKICAVIDSLKLYDTHPQAFERLSEALVWTPESEENHTGEGQ</sequence>
<accession>A0ABT8VLU8</accession>
<keyword evidence="2" id="KW-1185">Reference proteome</keyword>
<gene>
    <name evidence="1" type="ORF">Q3C12_33720</name>
</gene>
<organism evidence="1 2">
    <name type="scientific">Paenibacillus ehimensis</name>
    <dbReference type="NCBI Taxonomy" id="79264"/>
    <lineage>
        <taxon>Bacteria</taxon>
        <taxon>Bacillati</taxon>
        <taxon>Bacillota</taxon>
        <taxon>Bacilli</taxon>
        <taxon>Bacillales</taxon>
        <taxon>Paenibacillaceae</taxon>
        <taxon>Paenibacillus</taxon>
    </lineage>
</organism>
<comment type="caution">
    <text evidence="1">The sequence shown here is derived from an EMBL/GenBank/DDBJ whole genome shotgun (WGS) entry which is preliminary data.</text>
</comment>
<dbReference type="RefSeq" id="WP_302881466.1">
    <property type="nucleotide sequence ID" value="NZ_JAUMKJ010000089.1"/>
</dbReference>